<feature type="transmembrane region" description="Helical" evidence="6">
    <location>
        <begin position="20"/>
        <end position="38"/>
    </location>
</feature>
<evidence type="ECO:0000313" key="7">
    <source>
        <dbReference type="EMBL" id="KGA20755.1"/>
    </source>
</evidence>
<feature type="transmembrane region" description="Helical" evidence="6">
    <location>
        <begin position="191"/>
        <end position="208"/>
    </location>
</feature>
<proteinExistence type="inferred from homology"/>
<feature type="transmembrane region" description="Helical" evidence="6">
    <location>
        <begin position="251"/>
        <end position="267"/>
    </location>
</feature>
<dbReference type="GO" id="GO:0042158">
    <property type="term" value="P:lipoprotein biosynthetic process"/>
    <property type="evidence" value="ECO:0007669"/>
    <property type="project" value="InterPro"/>
</dbReference>
<keyword evidence="5 6" id="KW-0472">Membrane</keyword>
<sequence>MFRYSIPSPSSAYLEIGPLTLHFYALCIITGIAVAVWLGDRRLRAINPALTSVVADVAIFAVPFGIIGGRIYHVLSAPSDYFGSGSELLNIFAIWKGGLGIWGAISLGALGAFIGYGRAVRSKPELTFPPFIRFLDSLAPGILLAQAIGRIGNWFNIELFGSPTQSWWGLEVPPSSRPVGYTEFETFHPTFAYEAIWCIFVAVLLLIFTGRLKQGQAFALYIALYCLGRFLIEDIRIDSANEFLGLRQNQWVSVVIGLLALAAFMKIQKKSSKI</sequence>
<dbReference type="AlphaFoldDB" id="A0A094Q944"/>
<evidence type="ECO:0000256" key="2">
    <source>
        <dbReference type="ARBA" id="ARBA00022679"/>
    </source>
</evidence>
<dbReference type="InterPro" id="IPR001640">
    <property type="entry name" value="Lgt"/>
</dbReference>
<keyword evidence="3 6" id="KW-0812">Transmembrane</keyword>
<keyword evidence="1" id="KW-1003">Cell membrane</keyword>
<dbReference type="GO" id="GO:0008961">
    <property type="term" value="F:phosphatidylglycerol-prolipoprotein diacylglyceryl transferase activity"/>
    <property type="evidence" value="ECO:0007669"/>
    <property type="project" value="InterPro"/>
</dbReference>
<dbReference type="HAMAP" id="MF_01147">
    <property type="entry name" value="Lgt"/>
    <property type="match status" value="1"/>
</dbReference>
<feature type="transmembrane region" description="Helical" evidence="6">
    <location>
        <begin position="137"/>
        <end position="157"/>
    </location>
</feature>
<protein>
    <recommendedName>
        <fullName evidence="8">Phosphatidylglycerol--prolipoprotein diacylglyceryl transferase</fullName>
    </recommendedName>
</protein>
<evidence type="ECO:0008006" key="8">
    <source>
        <dbReference type="Google" id="ProtNLM"/>
    </source>
</evidence>
<keyword evidence="2" id="KW-0808">Transferase</keyword>
<dbReference type="EMBL" id="JNSK01000001">
    <property type="protein sequence ID" value="KGA20755.1"/>
    <property type="molecule type" value="Genomic_DNA"/>
</dbReference>
<dbReference type="Pfam" id="PF01790">
    <property type="entry name" value="LGT"/>
    <property type="match status" value="1"/>
</dbReference>
<comment type="caution">
    <text evidence="7">The sequence shown here is derived from an EMBL/GenBank/DDBJ whole genome shotgun (WGS) entry which is preliminary data.</text>
</comment>
<name>A0A094Q944_9ZZZZ</name>
<evidence type="ECO:0000256" key="3">
    <source>
        <dbReference type="ARBA" id="ARBA00022692"/>
    </source>
</evidence>
<accession>A0A094Q944</accession>
<feature type="transmembrane region" description="Helical" evidence="6">
    <location>
        <begin position="92"/>
        <end position="116"/>
    </location>
</feature>
<gene>
    <name evidence="7" type="ORF">GM50_0235</name>
</gene>
<dbReference type="PROSITE" id="PS01311">
    <property type="entry name" value="LGT"/>
    <property type="match status" value="1"/>
</dbReference>
<evidence type="ECO:0000256" key="5">
    <source>
        <dbReference type="ARBA" id="ARBA00023136"/>
    </source>
</evidence>
<evidence type="ECO:0000256" key="6">
    <source>
        <dbReference type="SAM" id="Phobius"/>
    </source>
</evidence>
<feature type="transmembrane region" description="Helical" evidence="6">
    <location>
        <begin position="50"/>
        <end position="72"/>
    </location>
</feature>
<evidence type="ECO:0000256" key="1">
    <source>
        <dbReference type="ARBA" id="ARBA00022475"/>
    </source>
</evidence>
<dbReference type="GO" id="GO:0005886">
    <property type="term" value="C:plasma membrane"/>
    <property type="evidence" value="ECO:0007669"/>
    <property type="project" value="InterPro"/>
</dbReference>
<evidence type="ECO:0000256" key="4">
    <source>
        <dbReference type="ARBA" id="ARBA00022989"/>
    </source>
</evidence>
<dbReference type="NCBIfam" id="TIGR00544">
    <property type="entry name" value="lgt"/>
    <property type="match status" value="1"/>
</dbReference>
<organism evidence="7">
    <name type="scientific">freshwater metagenome</name>
    <dbReference type="NCBI Taxonomy" id="449393"/>
    <lineage>
        <taxon>unclassified sequences</taxon>
        <taxon>metagenomes</taxon>
        <taxon>ecological metagenomes</taxon>
    </lineage>
</organism>
<feature type="transmembrane region" description="Helical" evidence="6">
    <location>
        <begin position="215"/>
        <end position="231"/>
    </location>
</feature>
<keyword evidence="4 6" id="KW-1133">Transmembrane helix</keyword>
<dbReference type="PANTHER" id="PTHR30589:SF0">
    <property type="entry name" value="PHOSPHATIDYLGLYCEROL--PROLIPOPROTEIN DIACYLGLYCERYL TRANSFERASE"/>
    <property type="match status" value="1"/>
</dbReference>
<dbReference type="PANTHER" id="PTHR30589">
    <property type="entry name" value="PROLIPOPROTEIN DIACYLGLYCERYL TRANSFERASE"/>
    <property type="match status" value="1"/>
</dbReference>
<reference evidence="7" key="1">
    <citation type="submission" date="2014-05" db="EMBL/GenBank/DDBJ databases">
        <title>Key roles for freshwater Actinobacteria revealed by deep metagenomic sequencing.</title>
        <authorList>
            <person name="Ghai R."/>
            <person name="Mizuno C.M."/>
            <person name="Picazo A."/>
            <person name="Camacho A."/>
            <person name="Rodriguez-Valera F."/>
        </authorList>
    </citation>
    <scope>NUCLEOTIDE SEQUENCE</scope>
</reference>